<reference evidence="2" key="1">
    <citation type="journal article" date="2022" name="Int. J. Mol. Sci.">
        <title>Draft Genome of Tanacetum Coccineum: Genomic Comparison of Closely Related Tanacetum-Family Plants.</title>
        <authorList>
            <person name="Yamashiro T."/>
            <person name="Shiraishi A."/>
            <person name="Nakayama K."/>
            <person name="Satake H."/>
        </authorList>
    </citation>
    <scope>NUCLEOTIDE SEQUENCE</scope>
</reference>
<comment type="caution">
    <text evidence="2">The sequence shown here is derived from an EMBL/GenBank/DDBJ whole genome shotgun (WGS) entry which is preliminary data.</text>
</comment>
<dbReference type="EMBL" id="BQNB010014877">
    <property type="protein sequence ID" value="GJT33436.1"/>
    <property type="molecule type" value="Genomic_DNA"/>
</dbReference>
<keyword evidence="3" id="KW-1185">Reference proteome</keyword>
<sequence>MVKEGIVLGHKISRAGIEVPFLRQKERKVFQSILLCKQNNWTEGSENYTSTEKQGVERNNQLNELEELRLQAYETSKTYKERTKKWHDNRLKEKVIFDERSLKVLRKFHWMILGVMI</sequence>
<gene>
    <name evidence="1" type="ORF">Tco_0878013</name>
    <name evidence="2" type="ORF">Tco_0923855</name>
</gene>
<evidence type="ECO:0000313" key="2">
    <source>
        <dbReference type="EMBL" id="GJT33436.1"/>
    </source>
</evidence>
<dbReference type="EMBL" id="BQNB010013706">
    <property type="protein sequence ID" value="GJT19307.1"/>
    <property type="molecule type" value="Genomic_DNA"/>
</dbReference>
<dbReference type="Proteomes" id="UP001151760">
    <property type="component" value="Unassembled WGS sequence"/>
</dbReference>
<reference evidence="2" key="2">
    <citation type="submission" date="2022-01" db="EMBL/GenBank/DDBJ databases">
        <authorList>
            <person name="Yamashiro T."/>
            <person name="Shiraishi A."/>
            <person name="Satake H."/>
            <person name="Nakayama K."/>
        </authorList>
    </citation>
    <scope>NUCLEOTIDE SEQUENCE</scope>
</reference>
<evidence type="ECO:0000313" key="3">
    <source>
        <dbReference type="Proteomes" id="UP001151760"/>
    </source>
</evidence>
<evidence type="ECO:0000313" key="1">
    <source>
        <dbReference type="EMBL" id="GJT19307.1"/>
    </source>
</evidence>
<name>A0ABQ5D5G3_9ASTR</name>
<organism evidence="2 3">
    <name type="scientific">Tanacetum coccineum</name>
    <dbReference type="NCBI Taxonomy" id="301880"/>
    <lineage>
        <taxon>Eukaryota</taxon>
        <taxon>Viridiplantae</taxon>
        <taxon>Streptophyta</taxon>
        <taxon>Embryophyta</taxon>
        <taxon>Tracheophyta</taxon>
        <taxon>Spermatophyta</taxon>
        <taxon>Magnoliopsida</taxon>
        <taxon>eudicotyledons</taxon>
        <taxon>Gunneridae</taxon>
        <taxon>Pentapetalae</taxon>
        <taxon>asterids</taxon>
        <taxon>campanulids</taxon>
        <taxon>Asterales</taxon>
        <taxon>Asteraceae</taxon>
        <taxon>Asteroideae</taxon>
        <taxon>Anthemideae</taxon>
        <taxon>Anthemidinae</taxon>
        <taxon>Tanacetum</taxon>
    </lineage>
</organism>
<proteinExistence type="predicted"/>
<protein>
    <submittedName>
        <fullName evidence="2">Uncharacterized protein</fullName>
    </submittedName>
</protein>
<accession>A0ABQ5D5G3</accession>